<evidence type="ECO:0000313" key="2">
    <source>
        <dbReference type="Proteomes" id="UP000229784"/>
    </source>
</evidence>
<dbReference type="Proteomes" id="UP000229784">
    <property type="component" value="Unassembled WGS sequence"/>
</dbReference>
<accession>A0A2M6XUA0</accession>
<dbReference type="EMBL" id="PEXQ01000048">
    <property type="protein sequence ID" value="PIU15234.1"/>
    <property type="molecule type" value="Genomic_DNA"/>
</dbReference>
<evidence type="ECO:0000313" key="1">
    <source>
        <dbReference type="EMBL" id="PIU15234.1"/>
    </source>
</evidence>
<proteinExistence type="predicted"/>
<gene>
    <name evidence="1" type="ORF">COT20_01955</name>
</gene>
<dbReference type="AlphaFoldDB" id="A0A2M6XUA0"/>
<reference evidence="2" key="1">
    <citation type="submission" date="2017-09" db="EMBL/GenBank/DDBJ databases">
        <title>Depth-based differentiation of microbial function through sediment-hosted aquifers and enrichment of novel symbionts in the deep terrestrial subsurface.</title>
        <authorList>
            <person name="Probst A.J."/>
            <person name="Ladd B."/>
            <person name="Jarett J.K."/>
            <person name="Geller-Mcgrath D.E."/>
            <person name="Sieber C.M.K."/>
            <person name="Emerson J.B."/>
            <person name="Anantharaman K."/>
            <person name="Thomas B.C."/>
            <person name="Malmstrom R."/>
            <person name="Stieglmeier M."/>
            <person name="Klingl A."/>
            <person name="Woyke T."/>
            <person name="Ryan C.M."/>
            <person name="Banfield J.F."/>
        </authorList>
    </citation>
    <scope>NUCLEOTIDE SEQUENCE [LARGE SCALE GENOMIC DNA]</scope>
</reference>
<comment type="caution">
    <text evidence="1">The sequence shown here is derived from an EMBL/GenBank/DDBJ whole genome shotgun (WGS) entry which is preliminary data.</text>
</comment>
<protein>
    <submittedName>
        <fullName evidence="1">Uncharacterized protein</fullName>
    </submittedName>
</protein>
<sequence>MRGHIIKVYCSKCDTQLYKYWKAIPGHLLKCYKDKILEDFTYGDLRCPKCAEPFAREAVIHNRPANKIIQGKVFVKK</sequence>
<name>A0A2M6XUA0_9BACT</name>
<organism evidence="1 2">
    <name type="scientific">bacterium (Candidatus Gribaldobacteria) CG08_land_8_20_14_0_20_39_15</name>
    <dbReference type="NCBI Taxonomy" id="2014273"/>
    <lineage>
        <taxon>Bacteria</taxon>
        <taxon>Candidatus Gribaldobacteria</taxon>
    </lineage>
</organism>